<feature type="transmembrane region" description="Helical" evidence="13">
    <location>
        <begin position="405"/>
        <end position="425"/>
    </location>
</feature>
<dbReference type="AlphaFoldDB" id="A0A974C9D7"/>
<evidence type="ECO:0000256" key="3">
    <source>
        <dbReference type="ARBA" id="ARBA00022475"/>
    </source>
</evidence>
<keyword evidence="3" id="KW-1003">Cell membrane</keyword>
<keyword evidence="6" id="KW-0552">Olfaction</keyword>
<feature type="transmembrane region" description="Helical" evidence="13">
    <location>
        <begin position="140"/>
        <end position="158"/>
    </location>
</feature>
<keyword evidence="4" id="KW-0716">Sensory transduction</keyword>
<evidence type="ECO:0000256" key="6">
    <source>
        <dbReference type="ARBA" id="ARBA00022725"/>
    </source>
</evidence>
<dbReference type="Proteomes" id="UP000694892">
    <property type="component" value="Chromosome 8L"/>
</dbReference>
<keyword evidence="9 13" id="KW-0472">Membrane</keyword>
<feature type="domain" description="G-protein coupled receptors family 1 profile" evidence="14">
    <location>
        <begin position="41"/>
        <end position="288"/>
    </location>
</feature>
<organism evidence="15 16">
    <name type="scientific">Xenopus laevis</name>
    <name type="common">African clawed frog</name>
    <dbReference type="NCBI Taxonomy" id="8355"/>
    <lineage>
        <taxon>Eukaryota</taxon>
        <taxon>Metazoa</taxon>
        <taxon>Chordata</taxon>
        <taxon>Craniata</taxon>
        <taxon>Vertebrata</taxon>
        <taxon>Euteleostomi</taxon>
        <taxon>Amphibia</taxon>
        <taxon>Batrachia</taxon>
        <taxon>Anura</taxon>
        <taxon>Pipoidea</taxon>
        <taxon>Pipidae</taxon>
        <taxon>Xenopodinae</taxon>
        <taxon>Xenopus</taxon>
        <taxon>Xenopus</taxon>
    </lineage>
</organism>
<evidence type="ECO:0000256" key="7">
    <source>
        <dbReference type="ARBA" id="ARBA00022989"/>
    </source>
</evidence>
<comment type="subcellular location">
    <subcellularLocation>
        <location evidence="1">Cell membrane</location>
        <topology evidence="1">Multi-pass membrane protein</topology>
    </subcellularLocation>
</comment>
<feature type="transmembrane region" description="Helical" evidence="13">
    <location>
        <begin position="238"/>
        <end position="259"/>
    </location>
</feature>
<sequence>MENYTKTTVTEFTLLAFSDFHEFQTIFFIIVLLMYITCILGNITIITLVRTEPSLQTPMYFFISVFAVLEILFVSVTVPKLLDNLIAHNKKISFAGCFAQLYAFSFLGETECSFLAIMVFDRYLAIHNPLRYSAIMNHKFCTGLAVLPWIIGFVVSFIPTVSTAVLDFCGPSEMNHYYCDFAPLQNLACSNPIISNALTSFTAALTVASPFFIIVGFYIRIIFTIVSNMNNTESKQKAFSTCSSHLIVSSMFYGSGITVYINPKGSQYDRFLALTFTVIAPLLNPFIYTLRNKNVKEAFRNITIIALVRTEPSLQTPMYFFISIFATLEIIFVSVTIPKLLANLIADKKGISFFGCFAQLYAFNALGETECCLFAIMAFDHHLAINNPLRYSAIMSHGFAKSWPCSHGLLVLLLGSFLPFSLLNLACSNPFISNMMTCFAATVTVIIPFMIIMGLYIHIILIIVLGMKSSESKRKAFSTCSSHLIVSSLFYGTVMTVYIRPKGSQYDKYLALAYTVFIPLLNPFIYTLRNRNVKKALHKLLRHFLNQLCF</sequence>
<dbReference type="GO" id="GO:0004984">
    <property type="term" value="F:olfactory receptor activity"/>
    <property type="evidence" value="ECO:0007669"/>
    <property type="project" value="InterPro"/>
</dbReference>
<keyword evidence="11" id="KW-0325">Glycoprotein</keyword>
<feature type="transmembrane region" description="Helical" evidence="13">
    <location>
        <begin position="60"/>
        <end position="78"/>
    </location>
</feature>
<feature type="transmembrane region" description="Helical" evidence="13">
    <location>
        <begin position="511"/>
        <end position="528"/>
    </location>
</feature>
<feature type="transmembrane region" description="Helical" evidence="13">
    <location>
        <begin position="361"/>
        <end position="384"/>
    </location>
</feature>
<dbReference type="OMA" id="LGETECC"/>
<dbReference type="PRINTS" id="PR00237">
    <property type="entry name" value="GPCRRHODOPSN"/>
</dbReference>
<dbReference type="SUPFAM" id="SSF81321">
    <property type="entry name" value="Family A G protein-coupled receptor-like"/>
    <property type="match status" value="2"/>
</dbReference>
<gene>
    <name evidence="15" type="ORF">XELAEV_18040256mg</name>
</gene>
<feature type="domain" description="G-protein coupled receptors family 1 profile" evidence="14">
    <location>
        <begin position="300"/>
        <end position="526"/>
    </location>
</feature>
<dbReference type="GO" id="GO:0005886">
    <property type="term" value="C:plasma membrane"/>
    <property type="evidence" value="ECO:0007669"/>
    <property type="project" value="UniProtKB-SubCell"/>
</dbReference>
<keyword evidence="5 13" id="KW-0812">Transmembrane</keyword>
<accession>A0A974C9D7</accession>
<evidence type="ECO:0000256" key="11">
    <source>
        <dbReference type="ARBA" id="ARBA00023180"/>
    </source>
</evidence>
<evidence type="ECO:0000313" key="16">
    <source>
        <dbReference type="Proteomes" id="UP000694892"/>
    </source>
</evidence>
<evidence type="ECO:0000256" key="8">
    <source>
        <dbReference type="ARBA" id="ARBA00023040"/>
    </source>
</evidence>
<comment type="similarity">
    <text evidence="2">Belongs to the G-protein coupled receptor 1 family.</text>
</comment>
<keyword evidence="12" id="KW-0807">Transducer</keyword>
<evidence type="ECO:0000259" key="14">
    <source>
        <dbReference type="PROSITE" id="PS50262"/>
    </source>
</evidence>
<dbReference type="FunFam" id="1.20.1070.10:FF:000010">
    <property type="entry name" value="Olfactory receptor"/>
    <property type="match status" value="1"/>
</dbReference>
<feature type="transmembrane region" description="Helical" evidence="13">
    <location>
        <begin position="26"/>
        <end position="48"/>
    </location>
</feature>
<dbReference type="FunFam" id="1.10.1220.70:FF:000001">
    <property type="entry name" value="Olfactory receptor"/>
    <property type="match status" value="2"/>
</dbReference>
<reference evidence="16" key="1">
    <citation type="journal article" date="2016" name="Nature">
        <title>Genome evolution in the allotetraploid frog Xenopus laevis.</title>
        <authorList>
            <person name="Session A.M."/>
            <person name="Uno Y."/>
            <person name="Kwon T."/>
            <person name="Chapman J.A."/>
            <person name="Toyoda A."/>
            <person name="Takahashi S."/>
            <person name="Fukui A."/>
            <person name="Hikosaka A."/>
            <person name="Suzuki A."/>
            <person name="Kondo M."/>
            <person name="van Heeringen S.J."/>
            <person name="Quigley I."/>
            <person name="Heinz S."/>
            <person name="Ogino H."/>
            <person name="Ochi H."/>
            <person name="Hellsten U."/>
            <person name="Lyons J.B."/>
            <person name="Simakov O."/>
            <person name="Putnam N."/>
            <person name="Stites J."/>
            <person name="Kuroki Y."/>
            <person name="Tanaka T."/>
            <person name="Michiue T."/>
            <person name="Watanabe M."/>
            <person name="Bogdanovic O."/>
            <person name="Lister R."/>
            <person name="Georgiou G."/>
            <person name="Paranjpe S.S."/>
            <person name="van Kruijsbergen I."/>
            <person name="Shu S."/>
            <person name="Carlson J."/>
            <person name="Kinoshita T."/>
            <person name="Ohta Y."/>
            <person name="Mawaribuchi S."/>
            <person name="Jenkins J."/>
            <person name="Grimwood J."/>
            <person name="Schmutz J."/>
            <person name="Mitros T."/>
            <person name="Mozaffari S.V."/>
            <person name="Suzuki Y."/>
            <person name="Haramoto Y."/>
            <person name="Yamamoto T.S."/>
            <person name="Takagi C."/>
            <person name="Heald R."/>
            <person name="Miller K."/>
            <person name="Haudenschild C."/>
            <person name="Kitzman J."/>
            <person name="Nakayama T."/>
            <person name="Izutsu Y."/>
            <person name="Robert J."/>
            <person name="Fortriede J."/>
            <person name="Burns K."/>
            <person name="Lotay V."/>
            <person name="Karimi K."/>
            <person name="Yasuoka Y."/>
            <person name="Dichmann D.S."/>
            <person name="Flajnik M.F."/>
            <person name="Houston D.W."/>
            <person name="Shendure J."/>
            <person name="DuPasquier L."/>
            <person name="Vize P.D."/>
            <person name="Zorn A.M."/>
            <person name="Ito M."/>
            <person name="Marcotte E.M."/>
            <person name="Wallingford J.B."/>
            <person name="Ito Y."/>
            <person name="Asashima M."/>
            <person name="Ueno N."/>
            <person name="Matsuda Y."/>
            <person name="Veenstra G.J."/>
            <person name="Fujiyama A."/>
            <person name="Harland R.M."/>
            <person name="Taira M."/>
            <person name="Rokhsar D.S."/>
        </authorList>
    </citation>
    <scope>NUCLEOTIDE SEQUENCE [LARGE SCALE GENOMIC DNA]</scope>
    <source>
        <strain evidence="16">J</strain>
    </source>
</reference>
<name>A0A974C9D7_XENLA</name>
<evidence type="ECO:0000256" key="13">
    <source>
        <dbReference type="SAM" id="Phobius"/>
    </source>
</evidence>
<dbReference type="PRINTS" id="PR00245">
    <property type="entry name" value="OLFACTORYR"/>
</dbReference>
<feature type="transmembrane region" description="Helical" evidence="13">
    <location>
        <begin position="431"/>
        <end position="464"/>
    </location>
</feature>
<keyword evidence="10" id="KW-0675">Receptor</keyword>
<dbReference type="Pfam" id="PF13853">
    <property type="entry name" value="7tm_4"/>
    <property type="match status" value="3"/>
</dbReference>
<dbReference type="EMBL" id="CM004480">
    <property type="protein sequence ID" value="OCT68948.1"/>
    <property type="molecule type" value="Genomic_DNA"/>
</dbReference>
<dbReference type="InterPro" id="IPR000276">
    <property type="entry name" value="GPCR_Rhodpsn"/>
</dbReference>
<evidence type="ECO:0000256" key="2">
    <source>
        <dbReference type="ARBA" id="ARBA00010663"/>
    </source>
</evidence>
<evidence type="ECO:0000256" key="1">
    <source>
        <dbReference type="ARBA" id="ARBA00004651"/>
    </source>
</evidence>
<evidence type="ECO:0000256" key="9">
    <source>
        <dbReference type="ARBA" id="ARBA00023136"/>
    </source>
</evidence>
<dbReference type="CDD" id="cd13954">
    <property type="entry name" value="7tmA_OR"/>
    <property type="match status" value="1"/>
</dbReference>
<feature type="transmembrane region" description="Helical" evidence="13">
    <location>
        <begin position="476"/>
        <end position="499"/>
    </location>
</feature>
<feature type="transmembrane region" description="Helical" evidence="13">
    <location>
        <begin position="201"/>
        <end position="226"/>
    </location>
</feature>
<feature type="transmembrane region" description="Helical" evidence="13">
    <location>
        <begin position="319"/>
        <end position="341"/>
    </location>
</feature>
<dbReference type="PROSITE" id="PS50262">
    <property type="entry name" value="G_PROTEIN_RECEP_F1_2"/>
    <property type="match status" value="2"/>
</dbReference>
<evidence type="ECO:0000256" key="5">
    <source>
        <dbReference type="ARBA" id="ARBA00022692"/>
    </source>
</evidence>
<keyword evidence="7 13" id="KW-1133">Transmembrane helix</keyword>
<evidence type="ECO:0000256" key="10">
    <source>
        <dbReference type="ARBA" id="ARBA00023170"/>
    </source>
</evidence>
<dbReference type="Gene3D" id="1.20.1070.10">
    <property type="entry name" value="Rhodopsin 7-helix transmembrane proteins"/>
    <property type="match status" value="2"/>
</dbReference>
<evidence type="ECO:0000256" key="12">
    <source>
        <dbReference type="ARBA" id="ARBA00023224"/>
    </source>
</evidence>
<dbReference type="GO" id="GO:0004930">
    <property type="term" value="F:G protein-coupled receptor activity"/>
    <property type="evidence" value="ECO:0007669"/>
    <property type="project" value="UniProtKB-KW"/>
</dbReference>
<keyword evidence="8" id="KW-0297">G-protein coupled receptor</keyword>
<proteinExistence type="inferred from homology"/>
<feature type="transmembrane region" description="Helical" evidence="13">
    <location>
        <begin position="271"/>
        <end position="290"/>
    </location>
</feature>
<evidence type="ECO:0000313" key="15">
    <source>
        <dbReference type="EMBL" id="OCT68948.1"/>
    </source>
</evidence>
<feature type="transmembrane region" description="Helical" evidence="13">
    <location>
        <begin position="98"/>
        <end position="120"/>
    </location>
</feature>
<dbReference type="PANTHER" id="PTHR26453">
    <property type="entry name" value="OLFACTORY RECEPTOR"/>
    <property type="match status" value="1"/>
</dbReference>
<evidence type="ECO:0000256" key="4">
    <source>
        <dbReference type="ARBA" id="ARBA00022606"/>
    </source>
</evidence>
<dbReference type="InterPro" id="IPR017452">
    <property type="entry name" value="GPCR_Rhodpsn_7TM"/>
</dbReference>
<protein>
    <recommendedName>
        <fullName evidence="14">G-protein coupled receptors family 1 profile domain-containing protein</fullName>
    </recommendedName>
</protein>
<dbReference type="InterPro" id="IPR000725">
    <property type="entry name" value="Olfact_rcpt"/>
</dbReference>